<dbReference type="EMBL" id="FXAW01000010">
    <property type="protein sequence ID" value="SMG51890.1"/>
    <property type="molecule type" value="Genomic_DNA"/>
</dbReference>
<gene>
    <name evidence="2" type="ORF">SAMN05661096_03836</name>
</gene>
<dbReference type="Pfam" id="PF13460">
    <property type="entry name" value="NAD_binding_10"/>
    <property type="match status" value="1"/>
</dbReference>
<sequence>MTKEKQNVLIAGANGTTGRIVVDLLKASESYTPIAMVRKQAQKEQFEQEQVTAVLGDLEEEISHVVKNVHKVIFAAGSKGKNVIGVDQEGAKKLTKVANDAGVKKFVMLSTMGADNPSISEEMEEYLKAKQNADEYLKDSGLTYSIVRPGALTDEEGTGKIKLKQKLESFGEITRADVAKTLVEVLEDGIMENQVFEIVAGEEAVAKAVRQA</sequence>
<accession>A0A1X7LDW5</accession>
<evidence type="ECO:0000259" key="1">
    <source>
        <dbReference type="Pfam" id="PF13460"/>
    </source>
</evidence>
<dbReference type="InterPro" id="IPR036291">
    <property type="entry name" value="NAD(P)-bd_dom_sf"/>
</dbReference>
<name>A0A1X7LDW5_9BACT</name>
<dbReference type="CDD" id="cd05243">
    <property type="entry name" value="SDR_a5"/>
    <property type="match status" value="1"/>
</dbReference>
<dbReference type="AlphaFoldDB" id="A0A1X7LDW5"/>
<evidence type="ECO:0000313" key="3">
    <source>
        <dbReference type="Proteomes" id="UP000193804"/>
    </source>
</evidence>
<dbReference type="Gene3D" id="3.40.50.720">
    <property type="entry name" value="NAD(P)-binding Rossmann-like Domain"/>
    <property type="match status" value="1"/>
</dbReference>
<proteinExistence type="predicted"/>
<dbReference type="RefSeq" id="WP_085518958.1">
    <property type="nucleotide sequence ID" value="NZ_FXAW01000010.1"/>
</dbReference>
<dbReference type="InterPro" id="IPR016040">
    <property type="entry name" value="NAD(P)-bd_dom"/>
</dbReference>
<dbReference type="SUPFAM" id="SSF51735">
    <property type="entry name" value="NAD(P)-binding Rossmann-fold domains"/>
    <property type="match status" value="1"/>
</dbReference>
<protein>
    <submittedName>
        <fullName evidence="2">Uncharacterized conserved protein YbjT, contains NAD(P)-binding and DUF2867 domains</fullName>
    </submittedName>
</protein>
<organism evidence="2 3">
    <name type="scientific">Marivirga sericea</name>
    <dbReference type="NCBI Taxonomy" id="1028"/>
    <lineage>
        <taxon>Bacteria</taxon>
        <taxon>Pseudomonadati</taxon>
        <taxon>Bacteroidota</taxon>
        <taxon>Cytophagia</taxon>
        <taxon>Cytophagales</taxon>
        <taxon>Marivirgaceae</taxon>
        <taxon>Marivirga</taxon>
    </lineage>
</organism>
<dbReference type="STRING" id="1028.SAMN05661096_03836"/>
<dbReference type="PANTHER" id="PTHR15020:SF50">
    <property type="entry name" value="UPF0659 PROTEIN YMR090W"/>
    <property type="match status" value="1"/>
</dbReference>
<dbReference type="OrthoDB" id="9803892at2"/>
<keyword evidence="3" id="KW-1185">Reference proteome</keyword>
<reference evidence="3" key="1">
    <citation type="submission" date="2017-04" db="EMBL/GenBank/DDBJ databases">
        <authorList>
            <person name="Varghese N."/>
            <person name="Submissions S."/>
        </authorList>
    </citation>
    <scope>NUCLEOTIDE SEQUENCE [LARGE SCALE GENOMIC DNA]</scope>
    <source>
        <strain evidence="3">DSM 4125</strain>
    </source>
</reference>
<evidence type="ECO:0000313" key="2">
    <source>
        <dbReference type="EMBL" id="SMG51890.1"/>
    </source>
</evidence>
<dbReference type="PANTHER" id="PTHR15020">
    <property type="entry name" value="FLAVIN REDUCTASE-RELATED"/>
    <property type="match status" value="1"/>
</dbReference>
<dbReference type="Proteomes" id="UP000193804">
    <property type="component" value="Unassembled WGS sequence"/>
</dbReference>
<feature type="domain" description="NAD(P)-binding" evidence="1">
    <location>
        <begin position="12"/>
        <end position="188"/>
    </location>
</feature>